<dbReference type="PANTHER" id="PTHR43004">
    <property type="entry name" value="TRK SYSTEM POTASSIUM UPTAKE PROTEIN"/>
    <property type="match status" value="1"/>
</dbReference>
<comment type="cofactor">
    <cofactor evidence="1">
        <name>FAD</name>
        <dbReference type="ChEBI" id="CHEBI:57692"/>
    </cofactor>
</comment>
<organism evidence="7 8">
    <name type="scientific">Pisolithus microcarpus 441</name>
    <dbReference type="NCBI Taxonomy" id="765257"/>
    <lineage>
        <taxon>Eukaryota</taxon>
        <taxon>Fungi</taxon>
        <taxon>Dikarya</taxon>
        <taxon>Basidiomycota</taxon>
        <taxon>Agaricomycotina</taxon>
        <taxon>Agaricomycetes</taxon>
        <taxon>Agaricomycetidae</taxon>
        <taxon>Boletales</taxon>
        <taxon>Sclerodermatineae</taxon>
        <taxon>Pisolithaceae</taxon>
        <taxon>Pisolithus</taxon>
    </lineage>
</organism>
<reference evidence="8" key="2">
    <citation type="submission" date="2015-01" db="EMBL/GenBank/DDBJ databases">
        <title>Evolutionary Origins and Diversification of the Mycorrhizal Mutualists.</title>
        <authorList>
            <consortium name="DOE Joint Genome Institute"/>
            <consortium name="Mycorrhizal Genomics Consortium"/>
            <person name="Kohler A."/>
            <person name="Kuo A."/>
            <person name="Nagy L.G."/>
            <person name="Floudas D."/>
            <person name="Copeland A."/>
            <person name="Barry K.W."/>
            <person name="Cichocki N."/>
            <person name="Veneault-Fourrey C."/>
            <person name="LaButti K."/>
            <person name="Lindquist E.A."/>
            <person name="Lipzen A."/>
            <person name="Lundell T."/>
            <person name="Morin E."/>
            <person name="Murat C."/>
            <person name="Riley R."/>
            <person name="Ohm R."/>
            <person name="Sun H."/>
            <person name="Tunlid A."/>
            <person name="Henrissat B."/>
            <person name="Grigoriev I.V."/>
            <person name="Hibbett D.S."/>
            <person name="Martin F."/>
        </authorList>
    </citation>
    <scope>NUCLEOTIDE SEQUENCE [LARGE SCALE GENOMIC DNA]</scope>
    <source>
        <strain evidence="6 8">441</strain>
    </source>
</reference>
<keyword evidence="3" id="KW-0274">FAD</keyword>
<dbReference type="InterPro" id="IPR002938">
    <property type="entry name" value="FAD-bd"/>
</dbReference>
<dbReference type="EMBL" id="KN834102">
    <property type="protein sequence ID" value="KIK12251.1"/>
    <property type="molecule type" value="Genomic_DNA"/>
</dbReference>
<evidence type="ECO:0000313" key="7">
    <source>
        <dbReference type="EMBL" id="KIK12251.1"/>
    </source>
</evidence>
<dbReference type="HOGENOM" id="CLU_009665_20_3_1"/>
<dbReference type="Pfam" id="PF01494">
    <property type="entry name" value="FAD_binding_3"/>
    <property type="match status" value="1"/>
</dbReference>
<name>A0A0C9Y5H4_9AGAM</name>
<dbReference type="Gene3D" id="3.50.50.60">
    <property type="entry name" value="FAD/NAD(P)-binding domain"/>
    <property type="match status" value="1"/>
</dbReference>
<dbReference type="OrthoDB" id="2690153at2759"/>
<evidence type="ECO:0000256" key="2">
    <source>
        <dbReference type="ARBA" id="ARBA00022630"/>
    </source>
</evidence>
<protein>
    <submittedName>
        <fullName evidence="7">Unplaced genomic scaffold scaffold_418, whole genome shotgun sequence</fullName>
    </submittedName>
</protein>
<evidence type="ECO:0000259" key="5">
    <source>
        <dbReference type="Pfam" id="PF01494"/>
    </source>
</evidence>
<reference evidence="7" key="3">
    <citation type="submission" date="2015-02" db="EMBL/GenBank/DDBJ databases">
        <title>Evolutionary Origins and Diversification of the Mycorrhizal Mutualists.</title>
        <authorList>
            <consortium name="DOE Joint Genome Institute"/>
            <consortium name="Mycorrhizal Genomics Consortium"/>
            <person name="Kohler A."/>
            <person name="Kuo A."/>
            <person name="Nagy L.G."/>
            <person name="Floudas D."/>
            <person name="Copeland A."/>
            <person name="Barry K.W."/>
            <person name="Cichocki N."/>
            <person name="Veneault-Fourrey C."/>
            <person name="LaButti K."/>
            <person name="Lindquist E.A."/>
            <person name="Lipzen A."/>
            <person name="Lundell T."/>
            <person name="Morin E."/>
            <person name="Murat C."/>
            <person name="Riley R."/>
            <person name="Ohm R."/>
            <person name="Sun H."/>
            <person name="Tunlid A."/>
            <person name="Henrissat B."/>
            <person name="Grigoriev I.V."/>
            <person name="Hibbett D.S."/>
            <person name="Martin F."/>
        </authorList>
    </citation>
    <scope>NUCLEOTIDE SEQUENCE</scope>
    <source>
        <strain evidence="7">441</strain>
    </source>
</reference>
<dbReference type="AlphaFoldDB" id="A0A0C9Y5H4"/>
<dbReference type="Gene3D" id="3.30.70.2450">
    <property type="match status" value="1"/>
</dbReference>
<proteinExistence type="predicted"/>
<dbReference type="STRING" id="765257.A0A0C9Y5H4"/>
<evidence type="ECO:0000256" key="3">
    <source>
        <dbReference type="ARBA" id="ARBA00022827"/>
    </source>
</evidence>
<dbReference type="InterPro" id="IPR036188">
    <property type="entry name" value="FAD/NAD-bd_sf"/>
</dbReference>
<evidence type="ECO:0000313" key="6">
    <source>
        <dbReference type="EMBL" id="KIK12035.1"/>
    </source>
</evidence>
<evidence type="ECO:0000256" key="4">
    <source>
        <dbReference type="ARBA" id="ARBA00023002"/>
    </source>
</evidence>
<dbReference type="GO" id="GO:0016709">
    <property type="term" value="F:oxidoreductase activity, acting on paired donors, with incorporation or reduction of molecular oxygen, NAD(P)H as one donor, and incorporation of one atom of oxygen"/>
    <property type="evidence" value="ECO:0007669"/>
    <property type="project" value="UniProtKB-ARBA"/>
</dbReference>
<dbReference type="InterPro" id="IPR050641">
    <property type="entry name" value="RIFMO-like"/>
</dbReference>
<keyword evidence="4" id="KW-0560">Oxidoreductase</keyword>
<accession>A0A0C9Y5H4</accession>
<dbReference type="GO" id="GO:0071949">
    <property type="term" value="F:FAD binding"/>
    <property type="evidence" value="ECO:0007669"/>
    <property type="project" value="InterPro"/>
</dbReference>
<feature type="non-terminal residue" evidence="7">
    <location>
        <position position="1"/>
    </location>
</feature>
<dbReference type="Proteomes" id="UP000054018">
    <property type="component" value="Unassembled WGS sequence"/>
</dbReference>
<keyword evidence="2" id="KW-0285">Flavoprotein</keyword>
<feature type="non-terminal residue" evidence="7">
    <location>
        <position position="380"/>
    </location>
</feature>
<sequence length="380" mass="42352">GAGPTGLAAALALARNSVPVRIIEKEPQHRRGQRGTGIQPRTFEVFHFLRVPEIHERATFIPLLQQHNRGSLEPLQTFPMTPYTEPTPAIPYYNTKAMGQPALETIMRAHLAELGCTVELGTRLVSFTQDEQSVRAKVARLRVDNEEEVEEDLEVAYLIGADGAKSSTRKQLGLTFLGTTREDNFVVLGDIRLDAKGLDRDYWHFFSPISQDMISIRPTDELGKDGWQFVMASRTVDLKGLSQDEEALVNCIKDFVGLGDDIRVKEVMWVSDFRPNMRMVNKFGAGRVFVAGGMELIVHSPTGGQGLNSGVQDAFNIAWKIALVYKGLSPASLLDTYTAERLPVITEMLGLTTELYNRTFGQSQSNFERAMRRGGKLHML</sequence>
<feature type="domain" description="FAD-binding" evidence="5">
    <location>
        <begin position="1"/>
        <end position="349"/>
    </location>
</feature>
<gene>
    <name evidence="7" type="ORF">PISMIDRAFT_77164</name>
    <name evidence="6" type="ORF">PISMIDRAFT_78002</name>
</gene>
<evidence type="ECO:0000313" key="8">
    <source>
        <dbReference type="Proteomes" id="UP000054018"/>
    </source>
</evidence>
<dbReference type="SUPFAM" id="SSF51905">
    <property type="entry name" value="FAD/NAD(P)-binding domain"/>
    <property type="match status" value="1"/>
</dbReference>
<dbReference type="EMBL" id="KN834128">
    <property type="protein sequence ID" value="KIK12035.1"/>
    <property type="molecule type" value="Genomic_DNA"/>
</dbReference>
<keyword evidence="8" id="KW-1185">Reference proteome</keyword>
<evidence type="ECO:0000256" key="1">
    <source>
        <dbReference type="ARBA" id="ARBA00001974"/>
    </source>
</evidence>
<reference evidence="7 8" key="1">
    <citation type="submission" date="2014-04" db="EMBL/GenBank/DDBJ databases">
        <authorList>
            <consortium name="DOE Joint Genome Institute"/>
            <person name="Kuo A."/>
            <person name="Kohler A."/>
            <person name="Costa M.D."/>
            <person name="Nagy L.G."/>
            <person name="Floudas D."/>
            <person name="Copeland A."/>
            <person name="Barry K.W."/>
            <person name="Cichocki N."/>
            <person name="Veneault-Fourrey C."/>
            <person name="LaButti K."/>
            <person name="Lindquist E.A."/>
            <person name="Lipzen A."/>
            <person name="Lundell T."/>
            <person name="Morin E."/>
            <person name="Murat C."/>
            <person name="Sun H."/>
            <person name="Tunlid A."/>
            <person name="Henrissat B."/>
            <person name="Grigoriev I.V."/>
            <person name="Hibbett D.S."/>
            <person name="Martin F."/>
            <person name="Nordberg H.P."/>
            <person name="Cantor M.N."/>
            <person name="Hua S.X."/>
        </authorList>
    </citation>
    <scope>NUCLEOTIDE SEQUENCE [LARGE SCALE GENOMIC DNA]</scope>
    <source>
        <strain evidence="7 8">441</strain>
    </source>
</reference>
<dbReference type="PRINTS" id="PR00420">
    <property type="entry name" value="RNGMNOXGNASE"/>
</dbReference>
<dbReference type="PANTHER" id="PTHR43004:SF19">
    <property type="entry name" value="BINDING MONOOXYGENASE, PUTATIVE (JCVI)-RELATED"/>
    <property type="match status" value="1"/>
</dbReference>